<gene>
    <name evidence="2" type="ORF">FIV01_06035</name>
</gene>
<dbReference type="Proteomes" id="UP000326936">
    <property type="component" value="Chromosome"/>
</dbReference>
<dbReference type="InterPro" id="IPR024409">
    <property type="entry name" value="DUF3833"/>
</dbReference>
<evidence type="ECO:0000313" key="3">
    <source>
        <dbReference type="Proteomes" id="UP000326936"/>
    </source>
</evidence>
<evidence type="ECO:0000313" key="2">
    <source>
        <dbReference type="EMBL" id="QFT25981.1"/>
    </source>
</evidence>
<dbReference type="PROSITE" id="PS51257">
    <property type="entry name" value="PROKAR_LIPOPROTEIN"/>
    <property type="match status" value="1"/>
</dbReference>
<dbReference type="RefSeq" id="WP_152430185.1">
    <property type="nucleotide sequence ID" value="NZ_CBCSDK010000002.1"/>
</dbReference>
<organism evidence="2 3">
    <name type="scientific">Vibrio aquimaris</name>
    <dbReference type="NCBI Taxonomy" id="2587862"/>
    <lineage>
        <taxon>Bacteria</taxon>
        <taxon>Pseudomonadati</taxon>
        <taxon>Pseudomonadota</taxon>
        <taxon>Gammaproteobacteria</taxon>
        <taxon>Vibrionales</taxon>
        <taxon>Vibrionaceae</taxon>
        <taxon>Vibrio</taxon>
    </lineage>
</organism>
<dbReference type="EMBL" id="CP045350">
    <property type="protein sequence ID" value="QFT25981.1"/>
    <property type="molecule type" value="Genomic_DNA"/>
</dbReference>
<keyword evidence="1" id="KW-0732">Signal</keyword>
<feature type="signal peptide" evidence="1">
    <location>
        <begin position="1"/>
        <end position="23"/>
    </location>
</feature>
<reference evidence="2 3" key="1">
    <citation type="submission" date="2019-10" db="EMBL/GenBank/DDBJ databases">
        <title>Complete genome sequence of Vibrio sp. strain THAF100, isolated from non-filtered water from the water column of tank 6 of a marine aquarium containing stony-coral fragments. Water maintained at 26 degree C.</title>
        <authorList>
            <person name="Ruckert C."/>
            <person name="Franco A."/>
            <person name="Kalinowski J."/>
            <person name="Glaeser S."/>
        </authorList>
    </citation>
    <scope>NUCLEOTIDE SEQUENCE [LARGE SCALE GENOMIC DNA]</scope>
    <source>
        <strain evidence="2 3">THAF100</strain>
    </source>
</reference>
<proteinExistence type="predicted"/>
<dbReference type="OrthoDB" id="5296954at2"/>
<protein>
    <recommendedName>
        <fullName evidence="4">Lipoprotein</fullName>
    </recommendedName>
</protein>
<feature type="chain" id="PRO_5025050271" description="Lipoprotein" evidence="1">
    <location>
        <begin position="24"/>
        <end position="179"/>
    </location>
</feature>
<evidence type="ECO:0000256" key="1">
    <source>
        <dbReference type="SAM" id="SignalP"/>
    </source>
</evidence>
<dbReference type="Pfam" id="PF12915">
    <property type="entry name" value="DUF3833"/>
    <property type="match status" value="1"/>
</dbReference>
<dbReference type="AlphaFoldDB" id="A0A5P9CIY4"/>
<dbReference type="KEGG" id="vaq:FIV01_06035"/>
<name>A0A5P9CIY4_9VIBR</name>
<accession>A0A5P9CIY4</accession>
<sequence length="179" mass="20906">MLKQVRRLFYTLFMALGLTACSADIDDYREHEPNFDLFEYFEGESTAWGMVQDYTDLQTRRFEVAIVGTVKGDTLTLVEDFVFDDGEMSRRVWSIERLEQGQYQGRADDIIGMAKGTQVGNALRWQYDFALQLEDSTVVVSFDDWLYRQDENHVFNLTKIKKFGIEVGQITLFFQKTSR</sequence>
<evidence type="ECO:0008006" key="4">
    <source>
        <dbReference type="Google" id="ProtNLM"/>
    </source>
</evidence>
<keyword evidence="3" id="KW-1185">Reference proteome</keyword>